<comment type="caution">
    <text evidence="13">The sequence shown here is derived from an EMBL/GenBank/DDBJ whole genome shotgun (WGS) entry which is preliminary data.</text>
</comment>
<feature type="transmembrane region" description="Helical" evidence="10">
    <location>
        <begin position="205"/>
        <end position="229"/>
    </location>
</feature>
<evidence type="ECO:0000256" key="2">
    <source>
        <dbReference type="ARBA" id="ARBA00022475"/>
    </source>
</evidence>
<dbReference type="RefSeq" id="WP_174409476.1">
    <property type="nucleotide sequence ID" value="NZ_BLVP01000007.1"/>
</dbReference>
<dbReference type="AlphaFoldDB" id="A0A7J0BSY7"/>
<dbReference type="Pfam" id="PF00672">
    <property type="entry name" value="HAMP"/>
    <property type="match status" value="1"/>
</dbReference>
<feature type="domain" description="Methyl-accepting transducer" evidence="11">
    <location>
        <begin position="329"/>
        <end position="565"/>
    </location>
</feature>
<feature type="coiled-coil region" evidence="9">
    <location>
        <begin position="277"/>
        <end position="317"/>
    </location>
</feature>
<evidence type="ECO:0000256" key="1">
    <source>
        <dbReference type="ARBA" id="ARBA00004651"/>
    </source>
</evidence>
<organism evidence="13 14">
    <name type="scientific">Desulfovibrio psychrotolerans</name>
    <dbReference type="NCBI Taxonomy" id="415242"/>
    <lineage>
        <taxon>Bacteria</taxon>
        <taxon>Pseudomonadati</taxon>
        <taxon>Thermodesulfobacteriota</taxon>
        <taxon>Desulfovibrionia</taxon>
        <taxon>Desulfovibrionales</taxon>
        <taxon>Desulfovibrionaceae</taxon>
        <taxon>Desulfovibrio</taxon>
    </lineage>
</organism>
<dbReference type="FunFam" id="1.10.287.950:FF:000001">
    <property type="entry name" value="Methyl-accepting chemotaxis sensory transducer"/>
    <property type="match status" value="1"/>
</dbReference>
<dbReference type="Gene3D" id="3.30.450.20">
    <property type="entry name" value="PAS domain"/>
    <property type="match status" value="1"/>
</dbReference>
<keyword evidence="9" id="KW-0175">Coiled coil</keyword>
<evidence type="ECO:0000256" key="9">
    <source>
        <dbReference type="SAM" id="Coils"/>
    </source>
</evidence>
<dbReference type="Gene3D" id="1.10.287.950">
    <property type="entry name" value="Methyl-accepting chemotaxis protein"/>
    <property type="match status" value="1"/>
</dbReference>
<dbReference type="CDD" id="cd06225">
    <property type="entry name" value="HAMP"/>
    <property type="match status" value="1"/>
</dbReference>
<dbReference type="Gene3D" id="1.10.8.500">
    <property type="entry name" value="HAMP domain in histidine kinase"/>
    <property type="match status" value="1"/>
</dbReference>
<dbReference type="SUPFAM" id="SSF58104">
    <property type="entry name" value="Methyl-accepting chemotaxis protein (MCP) signaling domain"/>
    <property type="match status" value="1"/>
</dbReference>
<dbReference type="SMART" id="SM00304">
    <property type="entry name" value="HAMP"/>
    <property type="match status" value="1"/>
</dbReference>
<dbReference type="GO" id="GO:0006935">
    <property type="term" value="P:chemotaxis"/>
    <property type="evidence" value="ECO:0007669"/>
    <property type="project" value="UniProtKB-ARBA"/>
</dbReference>
<evidence type="ECO:0000313" key="14">
    <source>
        <dbReference type="Proteomes" id="UP000503820"/>
    </source>
</evidence>
<evidence type="ECO:0000256" key="8">
    <source>
        <dbReference type="PROSITE-ProRule" id="PRU00284"/>
    </source>
</evidence>
<keyword evidence="2" id="KW-1003">Cell membrane</keyword>
<keyword evidence="14" id="KW-1185">Reference proteome</keyword>
<evidence type="ECO:0000256" key="3">
    <source>
        <dbReference type="ARBA" id="ARBA00022692"/>
    </source>
</evidence>
<dbReference type="SMART" id="SM01049">
    <property type="entry name" value="Cache_2"/>
    <property type="match status" value="1"/>
</dbReference>
<dbReference type="Pfam" id="PF00015">
    <property type="entry name" value="MCPsignal"/>
    <property type="match status" value="1"/>
</dbReference>
<dbReference type="PROSITE" id="PS50111">
    <property type="entry name" value="CHEMOTAXIS_TRANSDUC_2"/>
    <property type="match status" value="1"/>
</dbReference>
<dbReference type="PANTHER" id="PTHR32089:SF112">
    <property type="entry name" value="LYSOZYME-LIKE PROTEIN-RELATED"/>
    <property type="match status" value="1"/>
</dbReference>
<evidence type="ECO:0000256" key="5">
    <source>
        <dbReference type="ARBA" id="ARBA00023136"/>
    </source>
</evidence>
<keyword evidence="5 10" id="KW-0472">Membrane</keyword>
<dbReference type="SMART" id="SM00283">
    <property type="entry name" value="MA"/>
    <property type="match status" value="1"/>
</dbReference>
<gene>
    <name evidence="13" type="ORF">DSM19430T_15100</name>
</gene>
<comment type="subcellular location">
    <subcellularLocation>
        <location evidence="1">Cell membrane</location>
        <topology evidence="1">Multi-pass membrane protein</topology>
    </subcellularLocation>
</comment>
<evidence type="ECO:0000256" key="4">
    <source>
        <dbReference type="ARBA" id="ARBA00022989"/>
    </source>
</evidence>
<evidence type="ECO:0000313" key="13">
    <source>
        <dbReference type="EMBL" id="GFM36826.1"/>
    </source>
</evidence>
<keyword evidence="6 8" id="KW-0807">Transducer</keyword>
<evidence type="ECO:0000259" key="12">
    <source>
        <dbReference type="PROSITE" id="PS50885"/>
    </source>
</evidence>
<dbReference type="GO" id="GO:0007165">
    <property type="term" value="P:signal transduction"/>
    <property type="evidence" value="ECO:0007669"/>
    <property type="project" value="UniProtKB-KW"/>
</dbReference>
<feature type="domain" description="HAMP" evidence="12">
    <location>
        <begin position="229"/>
        <end position="281"/>
    </location>
</feature>
<accession>A0A7J0BSY7</accession>
<comment type="similarity">
    <text evidence="7">Belongs to the methyl-accepting chemotaxis (MCP) protein family.</text>
</comment>
<dbReference type="Proteomes" id="UP000503820">
    <property type="component" value="Unassembled WGS sequence"/>
</dbReference>
<dbReference type="GO" id="GO:0005886">
    <property type="term" value="C:plasma membrane"/>
    <property type="evidence" value="ECO:0007669"/>
    <property type="project" value="UniProtKB-SubCell"/>
</dbReference>
<name>A0A7J0BSY7_9BACT</name>
<sequence length="604" mass="64832">MFRSISIGKRVIALLLLMILFMAGIVLAFINLTGRVASTGITETQNVMIEDHKSRLKLATETIVTAMGILIRDVPTEAEKIALIRRAINDYRFEADKSGYYFVYRNTTVQILPPNAALEGKDLTDMKDANGVYVIRDLNKAAQAGGGFVTYLWDKPGAGSVLKLSYAMMIPGTEFWMGTGVYIDNVDAEKARIKQHLDELVNSDLAWTLGIIIAVLGLIILPFCIMLVLSIVRPLRAATEAADAVARGNLDVKLDTAGKDEISKLQLSLNAMTVTLKANLQDMAAKGEEANRQAQAAQLAARRAEDAMAQAENATREGMLTAASRLEGVVANINAATGDLANRSDDIRQGTDTQMARINETATAMEEMNATVLEVARNAGQAAEQTERSRQKALEGSSVVSDTVKAMNSLQDLTGTLKDNMHRLGEQSVAIGNVMNVINDIADQTNLLALNAAIEAARAGEAGRGFAVVADEVRKLAEKTMTATKEVGQNIKSIQDLAQINVQGMDSAVTAINGATQLSNKSGEVLHEIVSMAQDAAGQVQSIATAAEEQSAASEQITNSVDEINAIAQDNAQRVTESDNDIRELARQATELSKLIAQLQDDAK</sequence>
<evidence type="ECO:0000259" key="11">
    <source>
        <dbReference type="PROSITE" id="PS50111"/>
    </source>
</evidence>
<evidence type="ECO:0000256" key="7">
    <source>
        <dbReference type="ARBA" id="ARBA00029447"/>
    </source>
</evidence>
<dbReference type="InterPro" id="IPR003660">
    <property type="entry name" value="HAMP_dom"/>
</dbReference>
<dbReference type="CDD" id="cd11386">
    <property type="entry name" value="MCP_signal"/>
    <property type="match status" value="1"/>
</dbReference>
<evidence type="ECO:0000256" key="10">
    <source>
        <dbReference type="SAM" id="Phobius"/>
    </source>
</evidence>
<dbReference type="Pfam" id="PF17200">
    <property type="entry name" value="sCache_2"/>
    <property type="match status" value="1"/>
</dbReference>
<evidence type="ECO:0000256" key="6">
    <source>
        <dbReference type="ARBA" id="ARBA00023224"/>
    </source>
</evidence>
<dbReference type="InterPro" id="IPR033480">
    <property type="entry name" value="sCache_2"/>
</dbReference>
<keyword evidence="4 10" id="KW-1133">Transmembrane helix</keyword>
<dbReference type="InterPro" id="IPR004089">
    <property type="entry name" value="MCPsignal_dom"/>
</dbReference>
<reference evidence="13 14" key="1">
    <citation type="submission" date="2020-05" db="EMBL/GenBank/DDBJ databases">
        <title>Draft genome sequence of Desulfovibrio psychrotolerans JS1T.</title>
        <authorList>
            <person name="Ueno A."/>
            <person name="Tamazawa S."/>
            <person name="Tamamura S."/>
            <person name="Murakami T."/>
            <person name="Kiyama T."/>
            <person name="Inomata H."/>
            <person name="Amano Y."/>
            <person name="Miyakawa K."/>
            <person name="Tamaki H."/>
            <person name="Naganuma T."/>
            <person name="Kaneko K."/>
        </authorList>
    </citation>
    <scope>NUCLEOTIDE SEQUENCE [LARGE SCALE GENOMIC DNA]</scope>
    <source>
        <strain evidence="13 14">JS1</strain>
    </source>
</reference>
<protein>
    <submittedName>
        <fullName evidence="13">Methyl-accepting chemotaxis protein</fullName>
    </submittedName>
</protein>
<dbReference type="PANTHER" id="PTHR32089">
    <property type="entry name" value="METHYL-ACCEPTING CHEMOTAXIS PROTEIN MCPB"/>
    <property type="match status" value="1"/>
</dbReference>
<dbReference type="PROSITE" id="PS50885">
    <property type="entry name" value="HAMP"/>
    <property type="match status" value="1"/>
</dbReference>
<proteinExistence type="inferred from homology"/>
<keyword evidence="3 10" id="KW-0812">Transmembrane</keyword>
<dbReference type="EMBL" id="BLVP01000007">
    <property type="protein sequence ID" value="GFM36826.1"/>
    <property type="molecule type" value="Genomic_DNA"/>
</dbReference>